<accession>A0A6J4UAH5</accession>
<feature type="region of interest" description="Disordered" evidence="1">
    <location>
        <begin position="1"/>
        <end position="217"/>
    </location>
</feature>
<feature type="compositionally biased region" description="Basic residues" evidence="1">
    <location>
        <begin position="161"/>
        <end position="187"/>
    </location>
</feature>
<feature type="compositionally biased region" description="Low complexity" evidence="1">
    <location>
        <begin position="127"/>
        <end position="148"/>
    </location>
</feature>
<protein>
    <submittedName>
        <fullName evidence="2">Uncharacterized protein</fullName>
    </submittedName>
</protein>
<organism evidence="2">
    <name type="scientific">uncultured Thermomicrobiales bacterium</name>
    <dbReference type="NCBI Taxonomy" id="1645740"/>
    <lineage>
        <taxon>Bacteria</taxon>
        <taxon>Pseudomonadati</taxon>
        <taxon>Thermomicrobiota</taxon>
        <taxon>Thermomicrobia</taxon>
        <taxon>Thermomicrobiales</taxon>
        <taxon>environmental samples</taxon>
    </lineage>
</organism>
<proteinExistence type="predicted"/>
<feature type="compositionally biased region" description="Basic and acidic residues" evidence="1">
    <location>
        <begin position="1"/>
        <end position="25"/>
    </location>
</feature>
<sequence length="217" mass="23719">GRSDDRAGAARRHDEGARTVGDRPGPRWRYPPLRPRHDDRARARRRPRSARGGRRLERDPPRRDRGAPGAVRPRPDPDRPPRGQLFPAPDCPHGCDRHRPPLGRGGAGGGLSGAVARPAAGDGGVVRHAGATRGRTAGARRPLAPGRAIRCPARRVDDHRHPHHPRPAGRGGRRGAHNGHPHPRRPARAWPARLDRRRRRGALPGARVATGRPRFAV</sequence>
<name>A0A6J4UAH5_9BACT</name>
<dbReference type="EMBL" id="CADCWM010000056">
    <property type="protein sequence ID" value="CAA9543138.1"/>
    <property type="molecule type" value="Genomic_DNA"/>
</dbReference>
<feature type="compositionally biased region" description="Basic residues" evidence="1">
    <location>
        <begin position="42"/>
        <end position="53"/>
    </location>
</feature>
<evidence type="ECO:0000313" key="2">
    <source>
        <dbReference type="EMBL" id="CAA9543138.1"/>
    </source>
</evidence>
<gene>
    <name evidence="2" type="ORF">AVDCRST_MAG88-182</name>
</gene>
<feature type="non-terminal residue" evidence="2">
    <location>
        <position position="217"/>
    </location>
</feature>
<feature type="compositionally biased region" description="Gly residues" evidence="1">
    <location>
        <begin position="103"/>
        <end position="112"/>
    </location>
</feature>
<evidence type="ECO:0000256" key="1">
    <source>
        <dbReference type="SAM" id="MobiDB-lite"/>
    </source>
</evidence>
<reference evidence="2" key="1">
    <citation type="submission" date="2020-02" db="EMBL/GenBank/DDBJ databases">
        <authorList>
            <person name="Meier V. D."/>
        </authorList>
    </citation>
    <scope>NUCLEOTIDE SEQUENCE</scope>
    <source>
        <strain evidence="2">AVDCRST_MAG88</strain>
    </source>
</reference>
<feature type="non-terminal residue" evidence="2">
    <location>
        <position position="1"/>
    </location>
</feature>
<feature type="compositionally biased region" description="Basic and acidic residues" evidence="1">
    <location>
        <begin position="54"/>
        <end position="66"/>
    </location>
</feature>
<dbReference type="AlphaFoldDB" id="A0A6J4UAH5"/>